<accession>D7FXH3</accession>
<evidence type="ECO:0000313" key="2">
    <source>
        <dbReference type="Proteomes" id="UP000002630"/>
    </source>
</evidence>
<dbReference type="InParanoid" id="D7FXH3"/>
<proteinExistence type="predicted"/>
<dbReference type="AlphaFoldDB" id="D7FXH3"/>
<dbReference type="EMBL" id="FN649758">
    <property type="protein sequence ID" value="CBJ32310.1"/>
    <property type="molecule type" value="Genomic_DNA"/>
</dbReference>
<name>D7FXH3_ECTSI</name>
<keyword evidence="2" id="KW-1185">Reference proteome</keyword>
<sequence>MQHPQPTCEGGPEGRIIVLLSNDVGAEIE</sequence>
<evidence type="ECO:0000313" key="1">
    <source>
        <dbReference type="EMBL" id="CBJ32310.1"/>
    </source>
</evidence>
<dbReference type="EMBL" id="FN648518">
    <property type="protein sequence ID" value="CBJ32310.1"/>
    <property type="molecule type" value="Genomic_DNA"/>
</dbReference>
<protein>
    <submittedName>
        <fullName evidence="1">Uncharacterized protein</fullName>
    </submittedName>
</protein>
<dbReference type="Proteomes" id="UP000002630">
    <property type="component" value="Linkage Group LG33"/>
</dbReference>
<organism evidence="1 2">
    <name type="scientific">Ectocarpus siliculosus</name>
    <name type="common">Brown alga</name>
    <name type="synonym">Conferva siliculosa</name>
    <dbReference type="NCBI Taxonomy" id="2880"/>
    <lineage>
        <taxon>Eukaryota</taxon>
        <taxon>Sar</taxon>
        <taxon>Stramenopiles</taxon>
        <taxon>Ochrophyta</taxon>
        <taxon>PX clade</taxon>
        <taxon>Phaeophyceae</taxon>
        <taxon>Ectocarpales</taxon>
        <taxon>Ectocarpaceae</taxon>
        <taxon>Ectocarpus</taxon>
    </lineage>
</organism>
<reference evidence="1 2" key="1">
    <citation type="journal article" date="2010" name="Nature">
        <title>The Ectocarpus genome and the independent evolution of multicellularity in brown algae.</title>
        <authorList>
            <person name="Cock J.M."/>
            <person name="Sterck L."/>
            <person name="Rouze P."/>
            <person name="Scornet D."/>
            <person name="Allen A.E."/>
            <person name="Amoutzias G."/>
            <person name="Anthouard V."/>
            <person name="Artiguenave F."/>
            <person name="Aury J.M."/>
            <person name="Badger J.H."/>
            <person name="Beszteri B."/>
            <person name="Billiau K."/>
            <person name="Bonnet E."/>
            <person name="Bothwell J.H."/>
            <person name="Bowler C."/>
            <person name="Boyen C."/>
            <person name="Brownlee C."/>
            <person name="Carrano C.J."/>
            <person name="Charrier B."/>
            <person name="Cho G.Y."/>
            <person name="Coelho S.M."/>
            <person name="Collen J."/>
            <person name="Corre E."/>
            <person name="Da Silva C."/>
            <person name="Delage L."/>
            <person name="Delaroque N."/>
            <person name="Dittami S.M."/>
            <person name="Doulbeau S."/>
            <person name="Elias M."/>
            <person name="Farnham G."/>
            <person name="Gachon C.M."/>
            <person name="Gschloessl B."/>
            <person name="Heesch S."/>
            <person name="Jabbari K."/>
            <person name="Jubin C."/>
            <person name="Kawai H."/>
            <person name="Kimura K."/>
            <person name="Kloareg B."/>
            <person name="Kupper F.C."/>
            <person name="Lang D."/>
            <person name="Le Bail A."/>
            <person name="Leblanc C."/>
            <person name="Lerouge P."/>
            <person name="Lohr M."/>
            <person name="Lopez P.J."/>
            <person name="Martens C."/>
            <person name="Maumus F."/>
            <person name="Michel G."/>
            <person name="Miranda-Saavedra D."/>
            <person name="Morales J."/>
            <person name="Moreau H."/>
            <person name="Motomura T."/>
            <person name="Nagasato C."/>
            <person name="Napoli C.A."/>
            <person name="Nelson D.R."/>
            <person name="Nyvall-Collen P."/>
            <person name="Peters A.F."/>
            <person name="Pommier C."/>
            <person name="Potin P."/>
            <person name="Poulain J."/>
            <person name="Quesneville H."/>
            <person name="Read B."/>
            <person name="Rensing S.A."/>
            <person name="Ritter A."/>
            <person name="Rousvoal S."/>
            <person name="Samanta M."/>
            <person name="Samson G."/>
            <person name="Schroeder D.C."/>
            <person name="Segurens B."/>
            <person name="Strittmatter M."/>
            <person name="Tonon T."/>
            <person name="Tregear J.W."/>
            <person name="Valentin K."/>
            <person name="von Dassow P."/>
            <person name="Yamagishi T."/>
            <person name="Van de Peer Y."/>
            <person name="Wincker P."/>
        </authorList>
    </citation>
    <scope>NUCLEOTIDE SEQUENCE [LARGE SCALE GENOMIC DNA]</scope>
    <source>
        <strain evidence="2">Ec32 / CCAP1310/4</strain>
    </source>
</reference>
<gene>
    <name evidence="1" type="ORF">Esi_0328_0014</name>
</gene>